<dbReference type="GO" id="GO:0016926">
    <property type="term" value="P:protein desumoylation"/>
    <property type="evidence" value="ECO:0007669"/>
    <property type="project" value="TreeGrafter"/>
</dbReference>
<dbReference type="GO" id="GO:0015030">
    <property type="term" value="C:Cajal body"/>
    <property type="evidence" value="ECO:0007669"/>
    <property type="project" value="TreeGrafter"/>
</dbReference>
<name>A0A3B3T5S3_9TELE</name>
<keyword evidence="4" id="KW-1185">Reference proteome</keyword>
<dbReference type="AlphaFoldDB" id="A0A3B3T5S3"/>
<dbReference type="InterPro" id="IPR028890">
    <property type="entry name" value="Peptidase_C98"/>
</dbReference>
<feature type="region of interest" description="Disordered" evidence="1">
    <location>
        <begin position="891"/>
        <end position="915"/>
    </location>
</feature>
<dbReference type="GO" id="GO:0030576">
    <property type="term" value="P:Cajal body organization"/>
    <property type="evidence" value="ECO:0007669"/>
    <property type="project" value="InterPro"/>
</dbReference>
<dbReference type="Ensembl" id="ENSPKIT00000019004.1">
    <property type="protein sequence ID" value="ENSPKIP00000038015.1"/>
    <property type="gene ID" value="ENSPKIG00000015972.1"/>
</dbReference>
<evidence type="ECO:0000313" key="3">
    <source>
        <dbReference type="Ensembl" id="ENSPKIP00000038015.1"/>
    </source>
</evidence>
<evidence type="ECO:0000256" key="1">
    <source>
        <dbReference type="SAM" id="MobiDB-lite"/>
    </source>
</evidence>
<dbReference type="InterPro" id="IPR028889">
    <property type="entry name" value="USP"/>
</dbReference>
<dbReference type="STRING" id="1676925.ENSPKIP00000038015"/>
<feature type="region of interest" description="Disordered" evidence="1">
    <location>
        <begin position="192"/>
        <end position="216"/>
    </location>
</feature>
<dbReference type="SUPFAM" id="SSF54001">
    <property type="entry name" value="Cysteine proteinases"/>
    <property type="match status" value="1"/>
</dbReference>
<dbReference type="KEGG" id="pki:111852159"/>
<dbReference type="OrthoDB" id="6160353at2759"/>
<feature type="compositionally biased region" description="Polar residues" evidence="1">
    <location>
        <begin position="767"/>
        <end position="777"/>
    </location>
</feature>
<protein>
    <submittedName>
        <fullName evidence="3">Ubiquitin specific peptidase like 1</fullName>
    </submittedName>
</protein>
<proteinExistence type="predicted"/>
<dbReference type="InterPro" id="IPR038765">
    <property type="entry name" value="Papain-like_cys_pep_sf"/>
</dbReference>
<reference evidence="3" key="1">
    <citation type="submission" date="2025-08" db="UniProtKB">
        <authorList>
            <consortium name="Ensembl"/>
        </authorList>
    </citation>
    <scope>IDENTIFICATION</scope>
</reference>
<feature type="compositionally biased region" description="Low complexity" evidence="1">
    <location>
        <begin position="900"/>
        <end position="915"/>
    </location>
</feature>
<evidence type="ECO:0000313" key="4">
    <source>
        <dbReference type="Proteomes" id="UP000261540"/>
    </source>
</evidence>
<dbReference type="InterPro" id="IPR033505">
    <property type="entry name" value="USPL1"/>
</dbReference>
<feature type="compositionally biased region" description="Acidic residues" evidence="1">
    <location>
        <begin position="253"/>
        <end position="262"/>
    </location>
</feature>
<dbReference type="CTD" id="10208"/>
<dbReference type="PANTHER" id="PTHR15294">
    <property type="entry name" value="RETINOVIN-RELATED"/>
    <property type="match status" value="1"/>
</dbReference>
<organism evidence="3 4">
    <name type="scientific">Paramormyrops kingsleyae</name>
    <dbReference type="NCBI Taxonomy" id="1676925"/>
    <lineage>
        <taxon>Eukaryota</taxon>
        <taxon>Metazoa</taxon>
        <taxon>Chordata</taxon>
        <taxon>Craniata</taxon>
        <taxon>Vertebrata</taxon>
        <taxon>Euteleostomi</taxon>
        <taxon>Actinopterygii</taxon>
        <taxon>Neopterygii</taxon>
        <taxon>Teleostei</taxon>
        <taxon>Osteoglossocephala</taxon>
        <taxon>Osteoglossomorpha</taxon>
        <taxon>Osteoglossiformes</taxon>
        <taxon>Mormyridae</taxon>
        <taxon>Paramormyrops</taxon>
    </lineage>
</organism>
<dbReference type="Proteomes" id="UP000261540">
    <property type="component" value="Unplaced"/>
</dbReference>
<feature type="domain" description="USP" evidence="2">
    <location>
        <begin position="322"/>
        <end position="592"/>
    </location>
</feature>
<dbReference type="GeneTree" id="ENSGT00390000002316"/>
<sequence>MVMFSMWPRTASDPKIGSDFPMSGEGTGLGVPAPALAGYLGKLPDTCPWCAARGQIHTLRTYRTSLQESVTLCPNPQCLFPLVSKPLEDVLASCTTGQKRKTPASPIGGHFTSPPKHPRPSCTIGPDGGVLQMGQREEPGAGVVGELEPDVRLEEEYEAELVDKPNLRLWEESEAEPADVVLVHPQAYRGLRGDTEAGSESAAQIEGEPQWEMEPREETKAQVETPLGMVDASEPEAGVWQDTAVESAAEMVDQSEPDAEPLDESKAEPGAEMMNDVEQKSGLSEDTALGVRLAEKSGPAQGDESNPGACLGEELTVAPPHLFWKNEQNLCWLDCLLVALVHCQALREHRTSLLDGASAVGRLLASYDKAGLLVKAREETHQQVVRVPAAVLQEAQANLDDVRMSIFKLLHPKLQCKLGEWETPVFALPILLKLDVGAGDLFQHAFEWVFECTACGHTFSNRCEKAITTFMQVLPDWHPLGAVHRAPCSRCHHKQQRRKMVLERLGPLFVLHFVEGLPLNDISKYAFDFQGMHYSVSVIIQYTEHMKHFVTWLRASSGVWLEFDDLKHPQCTAHTELPVPASQIHVVFWEVQGRADDARRSPRRSLAFPALHNDDDIVSALTVDDTNVGTTLPDISIGEGTLQDAFQGLSHNDIVTLTLVEVKVDAQGKPLEDHPGQEALSVPSAELDSPSMHSPAAAVLRPLVSDSPRKRGPKTKQKKLSQASEAASPVVGSPHPGAPAVCSSAVVSSAPNARWSTLLSKHPFLQSTPLPQRQTTAPSPPKAPQKVTDSFPVKAAGMFVGFRSNQQTSGGSSPCLSAELRKQNDVFKLPGPPPSAVPLQKSGGVVGATVLPQASPKLDKGTDALRHKLLKKLKAKKKKLAALNHLLKTRMESPVPTPDSTGFSSPSTVSSSTTAHSPAYDEFLADLLSPATTTSSLSPDSTGLLEMLTAGQDVGSQNGQGLAPKAPIAGPESIGSVIPPSGDDFLEEFMSASCVTESSDLNAFDLFF</sequence>
<dbReference type="PROSITE" id="PS50235">
    <property type="entry name" value="USP_3"/>
    <property type="match status" value="1"/>
</dbReference>
<dbReference type="GO" id="GO:0032183">
    <property type="term" value="F:SUMO binding"/>
    <property type="evidence" value="ECO:0007669"/>
    <property type="project" value="InterPro"/>
</dbReference>
<dbReference type="PANTHER" id="PTHR15294:SF3">
    <property type="entry name" value="SUMO-SPECIFIC ISOPEPTIDASE USPL1"/>
    <property type="match status" value="1"/>
</dbReference>
<evidence type="ECO:0000259" key="2">
    <source>
        <dbReference type="PROSITE" id="PS50235"/>
    </source>
</evidence>
<feature type="region of interest" description="Disordered" evidence="1">
    <location>
        <begin position="98"/>
        <end position="121"/>
    </location>
</feature>
<feature type="region of interest" description="Disordered" evidence="1">
    <location>
        <begin position="767"/>
        <end position="787"/>
    </location>
</feature>
<reference evidence="3" key="2">
    <citation type="submission" date="2025-09" db="UniProtKB">
        <authorList>
            <consortium name="Ensembl"/>
        </authorList>
    </citation>
    <scope>IDENTIFICATION</scope>
</reference>
<accession>A0A3B3T5S3</accession>
<feature type="region of interest" description="Disordered" evidence="1">
    <location>
        <begin position="700"/>
        <end position="736"/>
    </location>
</feature>
<feature type="compositionally biased region" description="Basic residues" evidence="1">
    <location>
        <begin position="710"/>
        <end position="719"/>
    </location>
</feature>
<feature type="region of interest" description="Disordered" evidence="1">
    <location>
        <begin position="249"/>
        <end position="268"/>
    </location>
</feature>
<dbReference type="Pfam" id="PF15499">
    <property type="entry name" value="Peptidase_C98"/>
    <property type="match status" value="1"/>
</dbReference>